<accession>A0A2H5BGQ3</accession>
<keyword evidence="2" id="KW-1185">Reference proteome</keyword>
<reference evidence="1 2" key="1">
    <citation type="submission" date="2017-12" db="EMBL/GenBank/DDBJ databases">
        <authorList>
            <person name="Lestochi C.V."/>
            <person name="Miller K.C."/>
            <person name="Miller J.S."/>
            <person name="Stanton M.L."/>
            <person name="Broussard G.W."/>
        </authorList>
    </citation>
    <scope>NUCLEOTIDE SEQUENCE [LARGE SCALE GENOMIC DNA]</scope>
</reference>
<evidence type="ECO:0000313" key="1">
    <source>
        <dbReference type="EMBL" id="AUG85139.1"/>
    </source>
</evidence>
<sequence length="123" mass="14590">MSVELKEFLEEKIKPTYHAEDKSFPAHIQEEYLTKEGWLDKHYICKSLKLHMSTATFRKVVKQIFGESQFTILPTETELTKEEFLEHYEFEKFPFGRGWVGYMYGLTGKVARREDILGWICSN</sequence>
<gene>
    <name evidence="1" type="ORF">CETO_157</name>
</gene>
<name>A0A2H5BGQ3_9CAUD</name>
<proteinExistence type="predicted"/>
<dbReference type="Proteomes" id="UP000240819">
    <property type="component" value="Segment"/>
</dbReference>
<evidence type="ECO:0000313" key="2">
    <source>
        <dbReference type="Proteomes" id="UP000240819"/>
    </source>
</evidence>
<organism evidence="1 2">
    <name type="scientific">Vibrio phage Ceto</name>
    <dbReference type="NCBI Taxonomy" id="2570300"/>
    <lineage>
        <taxon>Viruses</taxon>
        <taxon>Duplodnaviria</taxon>
        <taxon>Heunggongvirae</taxon>
        <taxon>Uroviricota</taxon>
        <taxon>Caudoviricetes</taxon>
        <taxon>Demerecviridae</taxon>
        <taxon>Ermolyevavirinae</taxon>
        <taxon>Cetovirus</taxon>
        <taxon>Cetovirus ceto</taxon>
    </lineage>
</organism>
<protein>
    <submittedName>
        <fullName evidence="1">Uncharacterized protein</fullName>
    </submittedName>
</protein>
<dbReference type="EMBL" id="MG649966">
    <property type="protein sequence ID" value="AUG85139.1"/>
    <property type="molecule type" value="Genomic_DNA"/>
</dbReference>